<comment type="caution">
    <text evidence="7">The sequence shown here is derived from an EMBL/GenBank/DDBJ whole genome shotgun (WGS) entry which is preliminary data.</text>
</comment>
<dbReference type="EMBL" id="LWDX02056305">
    <property type="protein sequence ID" value="OEL18557.1"/>
    <property type="molecule type" value="Genomic_DNA"/>
</dbReference>
<dbReference type="PROSITE" id="PS50089">
    <property type="entry name" value="ZF_RING_2"/>
    <property type="match status" value="1"/>
</dbReference>
<dbReference type="InterPro" id="IPR001841">
    <property type="entry name" value="Znf_RING"/>
</dbReference>
<gene>
    <name evidence="7" type="ORF">BAE44_0020422</name>
</gene>
<dbReference type="PANTHER" id="PTHR45931">
    <property type="entry name" value="SI:CH211-59O9.10"/>
    <property type="match status" value="1"/>
</dbReference>
<evidence type="ECO:0000256" key="3">
    <source>
        <dbReference type="ARBA" id="ARBA00022833"/>
    </source>
</evidence>
<feature type="compositionally biased region" description="Pro residues" evidence="5">
    <location>
        <begin position="7"/>
        <end position="17"/>
    </location>
</feature>
<dbReference type="OrthoDB" id="21204at2759"/>
<dbReference type="PANTHER" id="PTHR45931:SF23">
    <property type="entry name" value="OS12G0134500 PROTEIN"/>
    <property type="match status" value="1"/>
</dbReference>
<dbReference type="SUPFAM" id="SSF57850">
    <property type="entry name" value="RING/U-box"/>
    <property type="match status" value="1"/>
</dbReference>
<dbReference type="GO" id="GO:0061630">
    <property type="term" value="F:ubiquitin protein ligase activity"/>
    <property type="evidence" value="ECO:0007669"/>
    <property type="project" value="TreeGrafter"/>
</dbReference>
<dbReference type="Pfam" id="PF13639">
    <property type="entry name" value="zf-RING_2"/>
    <property type="match status" value="1"/>
</dbReference>
<feature type="region of interest" description="Disordered" evidence="5">
    <location>
        <begin position="149"/>
        <end position="183"/>
    </location>
</feature>
<proteinExistence type="predicted"/>
<dbReference type="STRING" id="888268.A0A1E5V0D1"/>
<dbReference type="GO" id="GO:0006511">
    <property type="term" value="P:ubiquitin-dependent protein catabolic process"/>
    <property type="evidence" value="ECO:0007669"/>
    <property type="project" value="TreeGrafter"/>
</dbReference>
<dbReference type="InterPro" id="IPR013083">
    <property type="entry name" value="Znf_RING/FYVE/PHD"/>
</dbReference>
<evidence type="ECO:0000256" key="2">
    <source>
        <dbReference type="ARBA" id="ARBA00022771"/>
    </source>
</evidence>
<keyword evidence="1" id="KW-0479">Metal-binding</keyword>
<feature type="region of interest" description="Disordered" evidence="5">
    <location>
        <begin position="1"/>
        <end position="21"/>
    </location>
</feature>
<organism evidence="7 8">
    <name type="scientific">Dichanthelium oligosanthes</name>
    <dbReference type="NCBI Taxonomy" id="888268"/>
    <lineage>
        <taxon>Eukaryota</taxon>
        <taxon>Viridiplantae</taxon>
        <taxon>Streptophyta</taxon>
        <taxon>Embryophyta</taxon>
        <taxon>Tracheophyta</taxon>
        <taxon>Spermatophyta</taxon>
        <taxon>Magnoliopsida</taxon>
        <taxon>Liliopsida</taxon>
        <taxon>Poales</taxon>
        <taxon>Poaceae</taxon>
        <taxon>PACMAD clade</taxon>
        <taxon>Panicoideae</taxon>
        <taxon>Panicodae</taxon>
        <taxon>Paniceae</taxon>
        <taxon>Dichantheliinae</taxon>
        <taxon>Dichanthelium</taxon>
    </lineage>
</organism>
<evidence type="ECO:0000256" key="5">
    <source>
        <dbReference type="SAM" id="MobiDB-lite"/>
    </source>
</evidence>
<dbReference type="SMART" id="SM00184">
    <property type="entry name" value="RING"/>
    <property type="match status" value="1"/>
</dbReference>
<feature type="compositionally biased region" description="Acidic residues" evidence="5">
    <location>
        <begin position="153"/>
        <end position="183"/>
    </location>
</feature>
<dbReference type="Gene3D" id="3.30.40.10">
    <property type="entry name" value="Zinc/RING finger domain, C3HC4 (zinc finger)"/>
    <property type="match status" value="1"/>
</dbReference>
<dbReference type="InterPro" id="IPR051834">
    <property type="entry name" value="RING_finger_E3_ligase"/>
</dbReference>
<name>A0A1E5V0D1_9POAL</name>
<evidence type="ECO:0000313" key="8">
    <source>
        <dbReference type="Proteomes" id="UP000095767"/>
    </source>
</evidence>
<dbReference type="CDD" id="cd16454">
    <property type="entry name" value="RING-H2_PA-TM-RING"/>
    <property type="match status" value="1"/>
</dbReference>
<dbReference type="GO" id="GO:0008270">
    <property type="term" value="F:zinc ion binding"/>
    <property type="evidence" value="ECO:0007669"/>
    <property type="project" value="UniProtKB-KW"/>
</dbReference>
<dbReference type="AlphaFoldDB" id="A0A1E5V0D1"/>
<feature type="domain" description="RING-type" evidence="6">
    <location>
        <begin position="104"/>
        <end position="145"/>
    </location>
</feature>
<evidence type="ECO:0000256" key="1">
    <source>
        <dbReference type="ARBA" id="ARBA00022723"/>
    </source>
</evidence>
<dbReference type="GO" id="GO:0005634">
    <property type="term" value="C:nucleus"/>
    <property type="evidence" value="ECO:0007669"/>
    <property type="project" value="TreeGrafter"/>
</dbReference>
<protein>
    <recommendedName>
        <fullName evidence="6">RING-type domain-containing protein</fullName>
    </recommendedName>
</protein>
<keyword evidence="2 4" id="KW-0863">Zinc-finger</keyword>
<sequence>MDDAAETPPPPPPPPPLATSDGRRVVTHHPLLFQGRTYTLVETRIERPPYEVEVERRSRLIRHSLIFRPESDRSCKRSRVAASGDAVLGLREARAGDAGTPAECAVCLQGFVAEDRLRALPCSHAFHQDCIFRWLRVSHVCPLCRHALPTEQQGDEGEEEDEDEDEDYGDGDYQQDDFDENYR</sequence>
<keyword evidence="3" id="KW-0862">Zinc</keyword>
<evidence type="ECO:0000313" key="7">
    <source>
        <dbReference type="EMBL" id="OEL18557.1"/>
    </source>
</evidence>
<evidence type="ECO:0000259" key="6">
    <source>
        <dbReference type="PROSITE" id="PS50089"/>
    </source>
</evidence>
<dbReference type="Proteomes" id="UP000095767">
    <property type="component" value="Unassembled WGS sequence"/>
</dbReference>
<reference evidence="7 8" key="1">
    <citation type="submission" date="2016-09" db="EMBL/GenBank/DDBJ databases">
        <title>The draft genome of Dichanthelium oligosanthes: A C3 panicoid grass species.</title>
        <authorList>
            <person name="Studer A.J."/>
            <person name="Schnable J.C."/>
            <person name="Brutnell T.P."/>
        </authorList>
    </citation>
    <scope>NUCLEOTIDE SEQUENCE [LARGE SCALE GENOMIC DNA]</scope>
    <source>
        <strain evidence="8">cv. Kellogg 1175</strain>
        <tissue evidence="7">Leaf</tissue>
    </source>
</reference>
<evidence type="ECO:0000256" key="4">
    <source>
        <dbReference type="PROSITE-ProRule" id="PRU00175"/>
    </source>
</evidence>
<keyword evidence="8" id="KW-1185">Reference proteome</keyword>
<accession>A0A1E5V0D1</accession>